<keyword evidence="1" id="KW-0732">Signal</keyword>
<proteinExistence type="predicted"/>
<sequence length="234" mass="26068">MSPRFSIFLIFTLLKYSTGAPVTEECTNNPTICVPNGYCFQNSGNYSGCQKTCPSNWACSHGNVLCSIPVEQMVKDVAAFKHNDVASGFAINQLCIAKHGCENKNSLDNPSWFDNILTAFITPYVERNGNWNAVIEHCHSTLAKIPILGKYFCQQTMAKYHITVDLKNAVTNNGCGTQHDWNAVGNIIVNCVKEAQIGIPFGESYAISEVFQQRNLVRENCIKTRREKGLQVEF</sequence>
<feature type="signal peptide" evidence="1">
    <location>
        <begin position="1"/>
        <end position="19"/>
    </location>
</feature>
<accession>A0A814KUH0</accession>
<feature type="chain" id="PRO_5036225078" evidence="1">
    <location>
        <begin position="20"/>
        <end position="234"/>
    </location>
</feature>
<evidence type="ECO:0000313" key="3">
    <source>
        <dbReference type="EMBL" id="CAF1097295.1"/>
    </source>
</evidence>
<comment type="caution">
    <text evidence="2">The sequence shown here is derived from an EMBL/GenBank/DDBJ whole genome shotgun (WGS) entry which is preliminary data.</text>
</comment>
<evidence type="ECO:0000256" key="1">
    <source>
        <dbReference type="SAM" id="SignalP"/>
    </source>
</evidence>
<organism evidence="2 4">
    <name type="scientific">Adineta ricciae</name>
    <name type="common">Rotifer</name>
    <dbReference type="NCBI Taxonomy" id="249248"/>
    <lineage>
        <taxon>Eukaryota</taxon>
        <taxon>Metazoa</taxon>
        <taxon>Spiralia</taxon>
        <taxon>Gnathifera</taxon>
        <taxon>Rotifera</taxon>
        <taxon>Eurotatoria</taxon>
        <taxon>Bdelloidea</taxon>
        <taxon>Adinetida</taxon>
        <taxon>Adinetidae</taxon>
        <taxon>Adineta</taxon>
    </lineage>
</organism>
<gene>
    <name evidence="3" type="ORF">EDS130_LOCUS19804</name>
    <name evidence="2" type="ORF">XAT740_LOCUS16016</name>
</gene>
<dbReference type="OrthoDB" id="9971046at2759"/>
<dbReference type="EMBL" id="CAJNOJ010000096">
    <property type="protein sequence ID" value="CAF1097295.1"/>
    <property type="molecule type" value="Genomic_DNA"/>
</dbReference>
<dbReference type="Proteomes" id="UP000663852">
    <property type="component" value="Unassembled WGS sequence"/>
</dbReference>
<protein>
    <submittedName>
        <fullName evidence="2">Uncharacterized protein</fullName>
    </submittedName>
</protein>
<dbReference type="AlphaFoldDB" id="A0A814KUH0"/>
<dbReference type="Proteomes" id="UP000663828">
    <property type="component" value="Unassembled WGS sequence"/>
</dbReference>
<name>A0A814KUH0_ADIRI</name>
<dbReference type="EMBL" id="CAJNOR010001009">
    <property type="protein sequence ID" value="CAF1055803.1"/>
    <property type="molecule type" value="Genomic_DNA"/>
</dbReference>
<evidence type="ECO:0000313" key="4">
    <source>
        <dbReference type="Proteomes" id="UP000663828"/>
    </source>
</evidence>
<keyword evidence="4" id="KW-1185">Reference proteome</keyword>
<reference evidence="2" key="1">
    <citation type="submission" date="2021-02" db="EMBL/GenBank/DDBJ databases">
        <authorList>
            <person name="Nowell W R."/>
        </authorList>
    </citation>
    <scope>NUCLEOTIDE SEQUENCE</scope>
</reference>
<evidence type="ECO:0000313" key="2">
    <source>
        <dbReference type="EMBL" id="CAF1055803.1"/>
    </source>
</evidence>